<evidence type="ECO:0000313" key="1">
    <source>
        <dbReference type="EMBL" id="BCJ64142.1"/>
    </source>
</evidence>
<reference evidence="1" key="1">
    <citation type="submission" date="2020-08" db="EMBL/GenBank/DDBJ databases">
        <title>Whole genome shotgun sequence of Polymorphospora rubra NBRC 101157.</title>
        <authorList>
            <person name="Komaki H."/>
            <person name="Tamura T."/>
        </authorList>
    </citation>
    <scope>NUCLEOTIDE SEQUENCE</scope>
    <source>
        <strain evidence="1">NBRC 101157</strain>
    </source>
</reference>
<organism evidence="1 2">
    <name type="scientific">Polymorphospora rubra</name>
    <dbReference type="NCBI Taxonomy" id="338584"/>
    <lineage>
        <taxon>Bacteria</taxon>
        <taxon>Bacillati</taxon>
        <taxon>Actinomycetota</taxon>
        <taxon>Actinomycetes</taxon>
        <taxon>Micromonosporales</taxon>
        <taxon>Micromonosporaceae</taxon>
        <taxon>Polymorphospora</taxon>
    </lineage>
</organism>
<dbReference type="Pfam" id="PF25209">
    <property type="entry name" value="Phage_capsid_4"/>
    <property type="match status" value="1"/>
</dbReference>
<dbReference type="Proteomes" id="UP000680866">
    <property type="component" value="Chromosome"/>
</dbReference>
<evidence type="ECO:0000313" key="2">
    <source>
        <dbReference type="Proteomes" id="UP000680866"/>
    </source>
</evidence>
<name>A0A810MT64_9ACTN</name>
<gene>
    <name evidence="1" type="ORF">Prubr_11630</name>
</gene>
<dbReference type="AlphaFoldDB" id="A0A810MT64"/>
<dbReference type="NCBIfam" id="TIGR04387">
    <property type="entry name" value="capsid_maj_N4"/>
    <property type="match status" value="1"/>
</dbReference>
<dbReference type="EMBL" id="AP023359">
    <property type="protein sequence ID" value="BCJ64142.1"/>
    <property type="molecule type" value="Genomic_DNA"/>
</dbReference>
<dbReference type="RefSeq" id="WP_212822304.1">
    <property type="nucleotide sequence ID" value="NZ_AP023359.1"/>
</dbReference>
<keyword evidence="2" id="KW-1185">Reference proteome</keyword>
<accession>A0A810MT64</accession>
<dbReference type="SUPFAM" id="SSF56563">
    <property type="entry name" value="Major capsid protein gp5"/>
    <property type="match status" value="1"/>
</dbReference>
<dbReference type="KEGG" id="pry:Prubr_11630"/>
<protein>
    <recommendedName>
        <fullName evidence="3">Major capsid protein</fullName>
    </recommendedName>
</protein>
<sequence length="291" mass="31359">MALTDSPKLFVPEVWEDMAQAEFLGRVIVANAAMSDDTLVGNPGDTVDFPKWDALSELADLTEGVAMVPEALTQSTSKATIKEAGKAVEITDKAMLTGLGDPQQEAIRQFGILAARKVDTDLIAAATATVTDGITRPNGDVVGNSAPLTHTLSTGQTALTWDHIVDATAKFGDDFELDDVYGMFIRSDAKAAIMKNDDFIQAAQTQSGNDIVRRGFIGQVGGLNIYVTDRLAARTSLIVKRNSLGVLWKRRPIVEQDRDILKRTNVVTTNLHYAVKRLNDKGVLVLTTAAS</sequence>
<proteinExistence type="predicted"/>
<evidence type="ECO:0008006" key="3">
    <source>
        <dbReference type="Google" id="ProtNLM"/>
    </source>
</evidence>